<evidence type="ECO:0000313" key="2">
    <source>
        <dbReference type="EMBL" id="KAJ1531617.1"/>
    </source>
</evidence>
<accession>A0AAV7Y1E7</accession>
<evidence type="ECO:0000256" key="1">
    <source>
        <dbReference type="SAM" id="MobiDB-lite"/>
    </source>
</evidence>
<proteinExistence type="predicted"/>
<organism evidence="2 3">
    <name type="scientific">Megalurothrips usitatus</name>
    <name type="common">bean blossom thrips</name>
    <dbReference type="NCBI Taxonomy" id="439358"/>
    <lineage>
        <taxon>Eukaryota</taxon>
        <taxon>Metazoa</taxon>
        <taxon>Ecdysozoa</taxon>
        <taxon>Arthropoda</taxon>
        <taxon>Hexapoda</taxon>
        <taxon>Insecta</taxon>
        <taxon>Pterygota</taxon>
        <taxon>Neoptera</taxon>
        <taxon>Paraneoptera</taxon>
        <taxon>Thysanoptera</taxon>
        <taxon>Terebrantia</taxon>
        <taxon>Thripoidea</taxon>
        <taxon>Thripidae</taxon>
        <taxon>Megalurothrips</taxon>
    </lineage>
</organism>
<dbReference type="AlphaFoldDB" id="A0AAV7Y1E7"/>
<keyword evidence="3" id="KW-1185">Reference proteome</keyword>
<feature type="region of interest" description="Disordered" evidence="1">
    <location>
        <begin position="175"/>
        <end position="264"/>
    </location>
</feature>
<name>A0AAV7Y1E7_9NEOP</name>
<feature type="compositionally biased region" description="Polar residues" evidence="1">
    <location>
        <begin position="238"/>
        <end position="248"/>
    </location>
</feature>
<evidence type="ECO:0000313" key="3">
    <source>
        <dbReference type="Proteomes" id="UP001075354"/>
    </source>
</evidence>
<dbReference type="EMBL" id="JAPTSV010000001">
    <property type="protein sequence ID" value="KAJ1531617.1"/>
    <property type="molecule type" value="Genomic_DNA"/>
</dbReference>
<sequence length="264" mass="29877">MRFVPAPRFSAWAGLQWQRQRQPGPGPRGLARTRRRVLHSDKLRQPARAGAERPRTGSVDGVLLVRQGRRRRLVVQRRGPHHWQLFILHFFVGGRWTFSGRPPRRRQQRRQQFQQQPLQQLVLLGQLSLQQPLLLQQQRQRLLQLRLQPEVPGRAGHVFVGGRWRRGWAVVPEFGHGDAGSGARSRPPVRRRLGAPASLRPRRQRRLQASGPHQHECAHQFPLPARSRAVQQRRRWPLSSSTACSGSVPSAPGVPGATGASGAS</sequence>
<protein>
    <submittedName>
        <fullName evidence="2">Uncharacterized protein</fullName>
    </submittedName>
</protein>
<reference evidence="2" key="1">
    <citation type="submission" date="2022-12" db="EMBL/GenBank/DDBJ databases">
        <title>Chromosome-level genome assembly of the bean flower thrips Megalurothrips usitatus.</title>
        <authorList>
            <person name="Ma L."/>
            <person name="Liu Q."/>
            <person name="Li H."/>
            <person name="Cai W."/>
        </authorList>
    </citation>
    <scope>NUCLEOTIDE SEQUENCE</scope>
    <source>
        <strain evidence="2">Cailab_2022a</strain>
    </source>
</reference>
<comment type="caution">
    <text evidence="2">The sequence shown here is derived from an EMBL/GenBank/DDBJ whole genome shotgun (WGS) entry which is preliminary data.</text>
</comment>
<gene>
    <name evidence="2" type="ORF">ONE63_000289</name>
</gene>
<dbReference type="Proteomes" id="UP001075354">
    <property type="component" value="Chromosome 1"/>
</dbReference>